<dbReference type="SUPFAM" id="SSF51126">
    <property type="entry name" value="Pectin lyase-like"/>
    <property type="match status" value="1"/>
</dbReference>
<organism evidence="1 2">
    <name type="scientific">Azospirillum argentinense</name>
    <dbReference type="NCBI Taxonomy" id="2970906"/>
    <lineage>
        <taxon>Bacteria</taxon>
        <taxon>Pseudomonadati</taxon>
        <taxon>Pseudomonadota</taxon>
        <taxon>Alphaproteobacteria</taxon>
        <taxon>Rhodospirillales</taxon>
        <taxon>Azospirillaceae</taxon>
        <taxon>Azospirillum</taxon>
    </lineage>
</organism>
<evidence type="ECO:0008006" key="3">
    <source>
        <dbReference type="Google" id="ProtNLM"/>
    </source>
</evidence>
<comment type="caution">
    <text evidence="1">The sequence shown here is derived from an EMBL/GenBank/DDBJ whole genome shotgun (WGS) entry which is preliminary data.</text>
</comment>
<evidence type="ECO:0000313" key="1">
    <source>
        <dbReference type="EMBL" id="KAA1057158.1"/>
    </source>
</evidence>
<dbReference type="Gene3D" id="2.160.20.10">
    <property type="entry name" value="Single-stranded right-handed beta-helix, Pectin lyase-like"/>
    <property type="match status" value="1"/>
</dbReference>
<dbReference type="InterPro" id="IPR012334">
    <property type="entry name" value="Pectin_lyas_fold"/>
</dbReference>
<gene>
    <name evidence="1" type="ORF">FH063_001326</name>
</gene>
<reference evidence="1 2" key="1">
    <citation type="submission" date="2019-07" db="EMBL/GenBank/DDBJ databases">
        <title>Genome sequencing of the stress-tolerant strain Azospirillum brasilense Az19.</title>
        <authorList>
            <person name="Maroniche G.A."/>
            <person name="Garcia J.E."/>
            <person name="Pagnussat L."/>
            <person name="Amenta M."/>
            <person name="Creus C.M."/>
        </authorList>
    </citation>
    <scope>NUCLEOTIDE SEQUENCE [LARGE SCALE GENOMIC DNA]</scope>
    <source>
        <strain evidence="1 2">Az19</strain>
    </source>
</reference>
<protein>
    <recommendedName>
        <fullName evidence="3">Pectate lyase superfamily protein domain-containing protein</fullName>
    </recommendedName>
</protein>
<evidence type="ECO:0000313" key="2">
    <source>
        <dbReference type="Proteomes" id="UP000325333"/>
    </source>
</evidence>
<sequence>MSVSMPKSDYAAIRAPQRWDDSSCGWSRGSEWLFSGVAYKCLDASDGNAIWITDADGISPALSANGDGSSVTVAAKGSLTSRPLRERFGDTVNVLDFGAKGDGVSNDGPAFAAALAELGSRCGGTLVVPMPVPTKFYLIGQTLQVGSPYRPDITIRIRGEGYNYRSDNLSATIKLADGVNGPMFRLPIRAGMAIFEDLYLDCNKAGQTDTSYGIELVDDTTGVYAVGCHLYRCNIINSRDGHLYVGTGRHAGHVEDCWLQYTGTGPNGVSPTTDQGRHGIILKGFDWNFNRVQTGMNAGDGVYCDGFTGVLNQVNSYYNRRRGLHIAETCGTVVATDCGIDNNQEHGVYIVGASGTSNAGRLLKGLRFSNNSKVGSGIYSDIYLSDEKAVSITGCTFRGGPTTTPKHNIETAGTTANVELVACRFGTDGFATSATSGIINNSAVFRTRLYGDLLRLGTGSTTVTVNTAGGALVLAPNGYAGATISPAGTDHVIKNDGDYKGMTLRGAGAFAGFYLRAEHSRGTTSSPTAVASGDELFALQPRGHDGSQYVSAGKLSYFADGPVSGGVVPTRATVSVMNKSGSVIERIRVDSDGNVTLGGTTTTRIDNAGTVTHRGATVIVDANSHLGLRPYTVATLPSAAAADRMISVSNGAGNRRLAVSDGTNWRWPDGTVVS</sequence>
<accession>A0A5B0L0L5</accession>
<dbReference type="EMBL" id="VEWN01000002">
    <property type="protein sequence ID" value="KAA1057158.1"/>
    <property type="molecule type" value="Genomic_DNA"/>
</dbReference>
<dbReference type="AlphaFoldDB" id="A0A5B0L0L5"/>
<name>A0A5B0L0L5_9PROT</name>
<dbReference type="Proteomes" id="UP000325333">
    <property type="component" value="Unassembled WGS sequence"/>
</dbReference>
<proteinExistence type="predicted"/>
<dbReference type="RefSeq" id="WP_149648843.1">
    <property type="nucleotide sequence ID" value="NZ_VEWN01000002.1"/>
</dbReference>
<dbReference type="InterPro" id="IPR011050">
    <property type="entry name" value="Pectin_lyase_fold/virulence"/>
</dbReference>